<reference evidence="2" key="1">
    <citation type="journal article" date="2022" name="Mol. Ecol. Resour.">
        <title>The genomes of chicory, endive, great burdock and yacon provide insights into Asteraceae palaeo-polyploidization history and plant inulin production.</title>
        <authorList>
            <person name="Fan W."/>
            <person name="Wang S."/>
            <person name="Wang H."/>
            <person name="Wang A."/>
            <person name="Jiang F."/>
            <person name="Liu H."/>
            <person name="Zhao H."/>
            <person name="Xu D."/>
            <person name="Zhang Y."/>
        </authorList>
    </citation>
    <scope>NUCLEOTIDE SEQUENCE [LARGE SCALE GENOMIC DNA]</scope>
    <source>
        <strain evidence="2">cv. Niubang</strain>
    </source>
</reference>
<dbReference type="EMBL" id="CM042058">
    <property type="protein sequence ID" value="KAI3685394.1"/>
    <property type="molecule type" value="Genomic_DNA"/>
</dbReference>
<sequence length="125" mass="14647">MDRIRNWIRTRIQKQTLHLSACPPTLSLSLHHALPPPSPYKTLTRPSLPIHRIHGPVFLCESSLSLSSPHYYFCSTRFESANTHTQSITRTFSVRIYSNNSLEVILSFFLWYWAHDVRHFVLKEL</sequence>
<reference evidence="1 2" key="2">
    <citation type="journal article" date="2022" name="Mol. Ecol. Resour.">
        <title>The genomes of chicory, endive, great burdock and yacon provide insights into Asteraceae paleo-polyploidization history and plant inulin production.</title>
        <authorList>
            <person name="Fan W."/>
            <person name="Wang S."/>
            <person name="Wang H."/>
            <person name="Wang A."/>
            <person name="Jiang F."/>
            <person name="Liu H."/>
            <person name="Zhao H."/>
            <person name="Xu D."/>
            <person name="Zhang Y."/>
        </authorList>
    </citation>
    <scope>NUCLEOTIDE SEQUENCE [LARGE SCALE GENOMIC DNA]</scope>
    <source>
        <strain evidence="2">cv. Niubang</strain>
    </source>
</reference>
<protein>
    <submittedName>
        <fullName evidence="1">Uncharacterized protein</fullName>
    </submittedName>
</protein>
<evidence type="ECO:0000313" key="2">
    <source>
        <dbReference type="Proteomes" id="UP001055879"/>
    </source>
</evidence>
<comment type="caution">
    <text evidence="1">The sequence shown here is derived from an EMBL/GenBank/DDBJ whole genome shotgun (WGS) entry which is preliminary data.</text>
</comment>
<name>A0ACB8YI07_ARCLA</name>
<dbReference type="Proteomes" id="UP001055879">
    <property type="component" value="Linkage Group LG12"/>
</dbReference>
<accession>A0ACB8YI07</accession>
<evidence type="ECO:0000313" key="1">
    <source>
        <dbReference type="EMBL" id="KAI3685394.1"/>
    </source>
</evidence>
<gene>
    <name evidence="1" type="ORF">L6452_34636</name>
</gene>
<keyword evidence="2" id="KW-1185">Reference proteome</keyword>
<proteinExistence type="predicted"/>
<organism evidence="1 2">
    <name type="scientific">Arctium lappa</name>
    <name type="common">Greater burdock</name>
    <name type="synonym">Lappa major</name>
    <dbReference type="NCBI Taxonomy" id="4217"/>
    <lineage>
        <taxon>Eukaryota</taxon>
        <taxon>Viridiplantae</taxon>
        <taxon>Streptophyta</taxon>
        <taxon>Embryophyta</taxon>
        <taxon>Tracheophyta</taxon>
        <taxon>Spermatophyta</taxon>
        <taxon>Magnoliopsida</taxon>
        <taxon>eudicotyledons</taxon>
        <taxon>Gunneridae</taxon>
        <taxon>Pentapetalae</taxon>
        <taxon>asterids</taxon>
        <taxon>campanulids</taxon>
        <taxon>Asterales</taxon>
        <taxon>Asteraceae</taxon>
        <taxon>Carduoideae</taxon>
        <taxon>Cardueae</taxon>
        <taxon>Arctiinae</taxon>
        <taxon>Arctium</taxon>
    </lineage>
</organism>